<dbReference type="GO" id="GO:0044545">
    <property type="term" value="C:NSL complex"/>
    <property type="evidence" value="ECO:0007669"/>
    <property type="project" value="TreeGrafter"/>
</dbReference>
<gene>
    <name evidence="2" type="ORF">R5R35_010077</name>
</gene>
<feature type="region of interest" description="Disordered" evidence="1">
    <location>
        <begin position="534"/>
        <end position="627"/>
    </location>
</feature>
<dbReference type="Proteomes" id="UP001378592">
    <property type="component" value="Unassembled WGS sequence"/>
</dbReference>
<dbReference type="EMBL" id="JAZDUA010000735">
    <property type="protein sequence ID" value="KAK7789571.1"/>
    <property type="molecule type" value="Genomic_DNA"/>
</dbReference>
<dbReference type="InterPro" id="IPR026555">
    <property type="entry name" value="NSL3/Tex30"/>
</dbReference>
<dbReference type="PANTHER" id="PTHR13136:SF16">
    <property type="entry name" value="KAT8 REGULATORY NSL COMPLEX SUBUNIT 3"/>
    <property type="match status" value="1"/>
</dbReference>
<dbReference type="Gene3D" id="3.40.50.1820">
    <property type="entry name" value="alpha/beta hydrolase"/>
    <property type="match status" value="1"/>
</dbReference>
<keyword evidence="3" id="KW-1185">Reference proteome</keyword>
<feature type="compositionally biased region" description="Polar residues" evidence="1">
    <location>
        <begin position="609"/>
        <end position="627"/>
    </location>
</feature>
<evidence type="ECO:0000256" key="1">
    <source>
        <dbReference type="SAM" id="MobiDB-lite"/>
    </source>
</evidence>
<sequence>MTDALKGKDSLMKKLLSTAPNISVMPPVSASYTPTPSEYSSNVPSPTSDSSEDTSTKLTTFLRQLARQTGRELNVVLMDHAYSKPGNWRSENTYAKPTKSLFVHQVPPLGQDEKDVDVEYVEEVPIPPYDLNSVTISMAECEKYIEAVNPGEKDDDWEEQVDKTNWTMTQQRVFSKVVRALHSDRLARLTCSGNWNEPVQRRVIVDKTARRVRHLLACYSWDQKLTHWLHTTLLDCLSPLYLGIYIDVLQTLRTKCPVMVDRMLSSAPIVNRPGLSGLESLNLIVKQPWDPVASSLNEHKPQKLPGNPVIVMVPCAPMNGNFQSPRLKQWESYFASLGSVVPVIVKTGPDMYKTPLTNCLDQMVCASRVKVAQLRADYPGRHIILVGWNAGSAIAVQVALVEQVSAVVCLGFPVFTVEGRRGEPNDTLLDLRCPAFFVIGQNAASVRQEDMEDIRERMRVETGLVIVGSADDLLRVGHTKKQREGLTQSMVDRCILDEVGDFLGSILMSPRPPPLRTISNQSTNITGLTSTELLNSGVREHKRKNTSESSTQPAKRSRPGTPLHGLSGPPSTPVSSPLSGTSAARQKARGSSQKNAHSTPSTPDAKWSAPTSASNSPQPVSVSDQPISAPSGITVNIGSLGSLTPLGPLRLAQNTSLPTATSLAAACSASEGTVDSITARGRGTSLTIQGNLISSVQQGVSDRTVTQTGRAASLGKGSLQLQGKQLVGRAIGKATETGTLTSLSSLLQGTPGTRIMVSSSSSLLLTPSLTTTTAAAAVADQQIKVLGSDEHAQDSISAPTQTAVTNPRVRTAAGRMLDLSKLTVLTPSTSGGKNVLSASGSGNVVMLTDSSRTTRPVNSGPLLVPVSSVSPSPFTILPLASKTTKASTDRNTVPRSFTVIPKISVPSLKLNQSTGQQAVTVSSATKLAFPSSTLVHDQDQSIEMIPETSDVDKRGEELTPDKILELPIIFAKDGDDTLFTDSKMESDSLNTPTVLPISSCGSVDSSPTVTLGDTISFPLDDSDSEKISEMKPVSAQRAVPNVFIIRSKNANKEKLQPPAGKRILQKTHRFLRTVDKLPTQNQPSQNQGAGIKYTKIILTNRNSSLKVGDIETTGSSCGSMKREQVKTVTSEPVSSETIHGGIILDDEDDEFDIM</sequence>
<reference evidence="2 3" key="1">
    <citation type="submission" date="2024-03" db="EMBL/GenBank/DDBJ databases">
        <title>The genome assembly and annotation of the cricket Gryllus longicercus Weissman &amp; Gray.</title>
        <authorList>
            <person name="Szrajer S."/>
            <person name="Gray D."/>
            <person name="Ylla G."/>
        </authorList>
    </citation>
    <scope>NUCLEOTIDE SEQUENCE [LARGE SCALE GENOMIC DNA]</scope>
    <source>
        <strain evidence="2">DAG 2021-001</strain>
        <tissue evidence="2">Whole body minus gut</tissue>
    </source>
</reference>
<dbReference type="SUPFAM" id="SSF53474">
    <property type="entry name" value="alpha/beta-Hydrolases"/>
    <property type="match status" value="1"/>
</dbReference>
<comment type="caution">
    <text evidence="2">The sequence shown here is derived from an EMBL/GenBank/DDBJ whole genome shotgun (WGS) entry which is preliminary data.</text>
</comment>
<dbReference type="PANTHER" id="PTHR13136">
    <property type="entry name" value="TESTIS DEVELOPMENT PROTEIN PRTD"/>
    <property type="match status" value="1"/>
</dbReference>
<evidence type="ECO:0000313" key="3">
    <source>
        <dbReference type="Proteomes" id="UP001378592"/>
    </source>
</evidence>
<feature type="region of interest" description="Disordered" evidence="1">
    <location>
        <begin position="1113"/>
        <end position="1132"/>
    </location>
</feature>
<proteinExistence type="predicted"/>
<dbReference type="AlphaFoldDB" id="A0AAN9VDS3"/>
<feature type="compositionally biased region" description="Polar residues" evidence="1">
    <location>
        <begin position="30"/>
        <end position="39"/>
    </location>
</feature>
<accession>A0AAN9VDS3</accession>
<protein>
    <recommendedName>
        <fullName evidence="4">KAT8 regulatory NSL complex subunit 3</fullName>
    </recommendedName>
</protein>
<evidence type="ECO:0000313" key="2">
    <source>
        <dbReference type="EMBL" id="KAK7789571.1"/>
    </source>
</evidence>
<feature type="region of interest" description="Disordered" evidence="1">
    <location>
        <begin position="23"/>
        <end position="56"/>
    </location>
</feature>
<name>A0AAN9VDS3_9ORTH</name>
<feature type="compositionally biased region" description="Polar residues" evidence="1">
    <location>
        <begin position="573"/>
        <end position="602"/>
    </location>
</feature>
<feature type="compositionally biased region" description="Low complexity" evidence="1">
    <location>
        <begin position="40"/>
        <end position="49"/>
    </location>
</feature>
<dbReference type="GO" id="GO:0045944">
    <property type="term" value="P:positive regulation of transcription by RNA polymerase II"/>
    <property type="evidence" value="ECO:0007669"/>
    <property type="project" value="TreeGrafter"/>
</dbReference>
<evidence type="ECO:0008006" key="4">
    <source>
        <dbReference type="Google" id="ProtNLM"/>
    </source>
</evidence>
<organism evidence="2 3">
    <name type="scientific">Gryllus longicercus</name>
    <dbReference type="NCBI Taxonomy" id="2509291"/>
    <lineage>
        <taxon>Eukaryota</taxon>
        <taxon>Metazoa</taxon>
        <taxon>Ecdysozoa</taxon>
        <taxon>Arthropoda</taxon>
        <taxon>Hexapoda</taxon>
        <taxon>Insecta</taxon>
        <taxon>Pterygota</taxon>
        <taxon>Neoptera</taxon>
        <taxon>Polyneoptera</taxon>
        <taxon>Orthoptera</taxon>
        <taxon>Ensifera</taxon>
        <taxon>Gryllidea</taxon>
        <taxon>Grylloidea</taxon>
        <taxon>Gryllidae</taxon>
        <taxon>Gryllinae</taxon>
        <taxon>Gryllus</taxon>
    </lineage>
</organism>
<dbReference type="InterPro" id="IPR029058">
    <property type="entry name" value="AB_hydrolase_fold"/>
</dbReference>